<accession>A0A164XG68</accession>
<evidence type="ECO:0000256" key="7">
    <source>
        <dbReference type="ARBA" id="ARBA00023242"/>
    </source>
</evidence>
<dbReference type="EMBL" id="KV419400">
    <property type="protein sequence ID" value="KZS95949.1"/>
    <property type="molecule type" value="Genomic_DNA"/>
</dbReference>
<evidence type="ECO:0000256" key="2">
    <source>
        <dbReference type="ARBA" id="ARBA00004604"/>
    </source>
</evidence>
<protein>
    <recommendedName>
        <fullName evidence="8">rRNA-processing protein</fullName>
    </recommendedName>
</protein>
<comment type="function">
    <text evidence="1 8">Involved in nucleolar integrity and required for processing of the pre-rRNA for the 60S ribosome subunit.</text>
</comment>
<evidence type="ECO:0000256" key="4">
    <source>
        <dbReference type="ARBA" id="ARBA00022517"/>
    </source>
</evidence>
<comment type="similarity">
    <text evidence="3 8">Belongs to the CGR1 family.</text>
</comment>
<keyword evidence="4 8" id="KW-0690">Ribosome biogenesis</keyword>
<keyword evidence="6 8" id="KW-0175">Coiled coil</keyword>
<evidence type="ECO:0000256" key="6">
    <source>
        <dbReference type="ARBA" id="ARBA00023054"/>
    </source>
</evidence>
<evidence type="ECO:0000256" key="8">
    <source>
        <dbReference type="RuleBase" id="RU363084"/>
    </source>
</evidence>
<dbReference type="Proteomes" id="UP000076722">
    <property type="component" value="Unassembled WGS sequence"/>
</dbReference>
<dbReference type="AlphaFoldDB" id="A0A164XG68"/>
<dbReference type="GO" id="GO:0005730">
    <property type="term" value="C:nucleolus"/>
    <property type="evidence" value="ECO:0007669"/>
    <property type="project" value="UniProtKB-SubCell"/>
</dbReference>
<dbReference type="Pfam" id="PF03879">
    <property type="entry name" value="Cgr1"/>
    <property type="match status" value="1"/>
</dbReference>
<reference evidence="10 11" key="1">
    <citation type="journal article" date="2016" name="Mol. Biol. Evol.">
        <title>Comparative Genomics of Early-Diverging Mushroom-Forming Fungi Provides Insights into the Origins of Lignocellulose Decay Capabilities.</title>
        <authorList>
            <person name="Nagy L.G."/>
            <person name="Riley R."/>
            <person name="Tritt A."/>
            <person name="Adam C."/>
            <person name="Daum C."/>
            <person name="Floudas D."/>
            <person name="Sun H."/>
            <person name="Yadav J.S."/>
            <person name="Pangilinan J."/>
            <person name="Larsson K.H."/>
            <person name="Matsuura K."/>
            <person name="Barry K."/>
            <person name="Labutti K."/>
            <person name="Kuo R."/>
            <person name="Ohm R.A."/>
            <person name="Bhattacharya S.S."/>
            <person name="Shirouzu T."/>
            <person name="Yoshinaga Y."/>
            <person name="Martin F.M."/>
            <person name="Grigoriev I.V."/>
            <person name="Hibbett D.S."/>
        </authorList>
    </citation>
    <scope>NUCLEOTIDE SEQUENCE [LARGE SCALE GENOMIC DNA]</scope>
    <source>
        <strain evidence="10 11">HHB9708</strain>
    </source>
</reference>
<evidence type="ECO:0000256" key="9">
    <source>
        <dbReference type="SAM" id="MobiDB-lite"/>
    </source>
</evidence>
<name>A0A164XG68_9AGAM</name>
<gene>
    <name evidence="10" type="ORF">SISNIDRAFT_548079</name>
</gene>
<proteinExistence type="inferred from homology"/>
<keyword evidence="11" id="KW-1185">Reference proteome</keyword>
<keyword evidence="7 8" id="KW-0539">Nucleus</keyword>
<evidence type="ECO:0000313" key="11">
    <source>
        <dbReference type="Proteomes" id="UP000076722"/>
    </source>
</evidence>
<dbReference type="GO" id="GO:0006364">
    <property type="term" value="P:rRNA processing"/>
    <property type="evidence" value="ECO:0007669"/>
    <property type="project" value="UniProtKB-UniRule"/>
</dbReference>
<organism evidence="10 11">
    <name type="scientific">Sistotremastrum niveocremeum HHB9708</name>
    <dbReference type="NCBI Taxonomy" id="1314777"/>
    <lineage>
        <taxon>Eukaryota</taxon>
        <taxon>Fungi</taxon>
        <taxon>Dikarya</taxon>
        <taxon>Basidiomycota</taxon>
        <taxon>Agaricomycotina</taxon>
        <taxon>Agaricomycetes</taxon>
        <taxon>Sistotremastrales</taxon>
        <taxon>Sistotremastraceae</taxon>
        <taxon>Sertulicium</taxon>
        <taxon>Sertulicium niveocremeum</taxon>
    </lineage>
</organism>
<keyword evidence="5 8" id="KW-0698">rRNA processing</keyword>
<evidence type="ECO:0000256" key="3">
    <source>
        <dbReference type="ARBA" id="ARBA00007869"/>
    </source>
</evidence>
<evidence type="ECO:0000256" key="5">
    <source>
        <dbReference type="ARBA" id="ARBA00022552"/>
    </source>
</evidence>
<sequence length="120" mass="13559">MSAPTVDPVPLASSSGGRVSGKAWKQPKTATQRSHLQAGVKTKKWEDRMEREKAAKAIKKLEIELKEEKQAEIQRRREVTLERKKAAEEKAHLAEMMAKMSAKKALRLKRRAGRTKKING</sequence>
<feature type="coiled-coil region" evidence="8">
    <location>
        <begin position="51"/>
        <end position="90"/>
    </location>
</feature>
<comment type="subcellular location">
    <subcellularLocation>
        <location evidence="2 8">Nucleus</location>
        <location evidence="2 8">Nucleolus</location>
    </subcellularLocation>
</comment>
<dbReference type="InterPro" id="IPR005579">
    <property type="entry name" value="Cgr1-like"/>
</dbReference>
<evidence type="ECO:0000313" key="10">
    <source>
        <dbReference type="EMBL" id="KZS95949.1"/>
    </source>
</evidence>
<feature type="region of interest" description="Disordered" evidence="9">
    <location>
        <begin position="1"/>
        <end position="48"/>
    </location>
</feature>
<evidence type="ECO:0000256" key="1">
    <source>
        <dbReference type="ARBA" id="ARBA00004090"/>
    </source>
</evidence>
<dbReference type="OrthoDB" id="277961at2759"/>